<name>A0A3D8PGB5_9RHOB</name>
<feature type="domain" description="HTH tetR-type" evidence="5">
    <location>
        <begin position="15"/>
        <end position="75"/>
    </location>
</feature>
<gene>
    <name evidence="6" type="ORF">DIE28_03185</name>
</gene>
<dbReference type="InterPro" id="IPR041586">
    <property type="entry name" value="PsrA_TetR_C"/>
</dbReference>
<dbReference type="Pfam" id="PF00440">
    <property type="entry name" value="TetR_N"/>
    <property type="match status" value="1"/>
</dbReference>
<dbReference type="PANTHER" id="PTHR30055:SF234">
    <property type="entry name" value="HTH-TYPE TRANSCRIPTIONAL REGULATOR BETI"/>
    <property type="match status" value="1"/>
</dbReference>
<comment type="caution">
    <text evidence="6">The sequence shown here is derived from an EMBL/GenBank/DDBJ whole genome shotgun (WGS) entry which is preliminary data.</text>
</comment>
<reference evidence="6 7" key="1">
    <citation type="submission" date="2018-05" db="EMBL/GenBank/DDBJ databases">
        <title>Whole genome sequencing of Paracoccus thiocyanatus SST.</title>
        <authorList>
            <person name="Ghosh W."/>
            <person name="Rameez M.J."/>
            <person name="Roy C."/>
        </authorList>
    </citation>
    <scope>NUCLEOTIDE SEQUENCE [LARGE SCALE GENOMIC DNA]</scope>
    <source>
        <strain evidence="6 7">SST</strain>
    </source>
</reference>
<dbReference type="Pfam" id="PF17939">
    <property type="entry name" value="TetR_C_30"/>
    <property type="match status" value="1"/>
</dbReference>
<feature type="DNA-binding region" description="H-T-H motif" evidence="4">
    <location>
        <begin position="38"/>
        <end position="57"/>
    </location>
</feature>
<sequence>MKPKPSLDTRDAADTKVSDAILNAAERAFAELGYGGASMRAITRDADVNQAMISYYFGSKEGLFTAVIGRRSGAINAERLAELDRLRGLGAFTMDDLLKALIAPAIRLSSDPDRSGSAYMKLVGQLINSTDDMSQRVLSENFDHIARIFVAEICKLNPGLGSETASRGYVYTIALTMAAVGSEWRMNALSDGSDGTRDIDHIIGTSVAFSVAGIKALIEMDAIAG</sequence>
<dbReference type="InterPro" id="IPR050109">
    <property type="entry name" value="HTH-type_TetR-like_transc_reg"/>
</dbReference>
<dbReference type="PROSITE" id="PS01081">
    <property type="entry name" value="HTH_TETR_1"/>
    <property type="match status" value="1"/>
</dbReference>
<evidence type="ECO:0000256" key="3">
    <source>
        <dbReference type="ARBA" id="ARBA00023163"/>
    </source>
</evidence>
<dbReference type="EMBL" id="QFCQ01000010">
    <property type="protein sequence ID" value="RDW14291.1"/>
    <property type="molecule type" value="Genomic_DNA"/>
</dbReference>
<dbReference type="SUPFAM" id="SSF48498">
    <property type="entry name" value="Tetracyclin repressor-like, C-terminal domain"/>
    <property type="match status" value="1"/>
</dbReference>
<dbReference type="GO" id="GO:0000976">
    <property type="term" value="F:transcription cis-regulatory region binding"/>
    <property type="evidence" value="ECO:0007669"/>
    <property type="project" value="TreeGrafter"/>
</dbReference>
<dbReference type="PRINTS" id="PR00455">
    <property type="entry name" value="HTHTETR"/>
</dbReference>
<keyword evidence="2 4" id="KW-0238">DNA-binding</keyword>
<evidence type="ECO:0000313" key="6">
    <source>
        <dbReference type="EMBL" id="RDW14291.1"/>
    </source>
</evidence>
<keyword evidence="3" id="KW-0804">Transcription</keyword>
<dbReference type="Proteomes" id="UP000256679">
    <property type="component" value="Unassembled WGS sequence"/>
</dbReference>
<dbReference type="AlphaFoldDB" id="A0A3D8PGB5"/>
<dbReference type="Gene3D" id="1.10.357.10">
    <property type="entry name" value="Tetracycline Repressor, domain 2"/>
    <property type="match status" value="1"/>
</dbReference>
<evidence type="ECO:0000256" key="4">
    <source>
        <dbReference type="PROSITE-ProRule" id="PRU00335"/>
    </source>
</evidence>
<dbReference type="InterPro" id="IPR036271">
    <property type="entry name" value="Tet_transcr_reg_TetR-rel_C_sf"/>
</dbReference>
<dbReference type="PANTHER" id="PTHR30055">
    <property type="entry name" value="HTH-TYPE TRANSCRIPTIONAL REGULATOR RUTR"/>
    <property type="match status" value="1"/>
</dbReference>
<accession>A0A3D8PGB5</accession>
<keyword evidence="7" id="KW-1185">Reference proteome</keyword>
<evidence type="ECO:0000313" key="7">
    <source>
        <dbReference type="Proteomes" id="UP000256679"/>
    </source>
</evidence>
<evidence type="ECO:0000256" key="2">
    <source>
        <dbReference type="ARBA" id="ARBA00023125"/>
    </source>
</evidence>
<dbReference type="InterPro" id="IPR001647">
    <property type="entry name" value="HTH_TetR"/>
</dbReference>
<dbReference type="GO" id="GO:0003700">
    <property type="term" value="F:DNA-binding transcription factor activity"/>
    <property type="evidence" value="ECO:0007669"/>
    <property type="project" value="TreeGrafter"/>
</dbReference>
<dbReference type="SUPFAM" id="SSF46689">
    <property type="entry name" value="Homeodomain-like"/>
    <property type="match status" value="1"/>
</dbReference>
<dbReference type="InterPro" id="IPR023772">
    <property type="entry name" value="DNA-bd_HTH_TetR-type_CS"/>
</dbReference>
<dbReference type="PROSITE" id="PS50977">
    <property type="entry name" value="HTH_TETR_2"/>
    <property type="match status" value="1"/>
</dbReference>
<dbReference type="InterPro" id="IPR009057">
    <property type="entry name" value="Homeodomain-like_sf"/>
</dbReference>
<evidence type="ECO:0000259" key="5">
    <source>
        <dbReference type="PROSITE" id="PS50977"/>
    </source>
</evidence>
<dbReference type="RefSeq" id="WP_115754669.1">
    <property type="nucleotide sequence ID" value="NZ_QFCQ01000010.1"/>
</dbReference>
<evidence type="ECO:0000256" key="1">
    <source>
        <dbReference type="ARBA" id="ARBA00023015"/>
    </source>
</evidence>
<organism evidence="6 7">
    <name type="scientific">Paracoccus thiocyanatus</name>
    <dbReference type="NCBI Taxonomy" id="34006"/>
    <lineage>
        <taxon>Bacteria</taxon>
        <taxon>Pseudomonadati</taxon>
        <taxon>Pseudomonadota</taxon>
        <taxon>Alphaproteobacteria</taxon>
        <taxon>Rhodobacterales</taxon>
        <taxon>Paracoccaceae</taxon>
        <taxon>Paracoccus</taxon>
    </lineage>
</organism>
<proteinExistence type="predicted"/>
<protein>
    <recommendedName>
        <fullName evidence="5">HTH tetR-type domain-containing protein</fullName>
    </recommendedName>
</protein>
<keyword evidence="1" id="KW-0805">Transcription regulation</keyword>